<reference evidence="1 2" key="1">
    <citation type="submission" date="2024-06" db="EMBL/GenBank/DDBJ databases">
        <title>Genomic Encyclopedia of Type Strains, Phase IV (KMG-IV): sequencing the most valuable type-strain genomes for metagenomic binning, comparative biology and taxonomic classification.</title>
        <authorList>
            <person name="Goeker M."/>
        </authorList>
    </citation>
    <scope>NUCLEOTIDE SEQUENCE [LARGE SCALE GENOMIC DNA]</scope>
    <source>
        <strain evidence="1 2">DSM 17253</strain>
    </source>
</reference>
<sequence length="96" mass="11128">MNETHDIRDNPNEPERYEIRFQGYLGDRWADGFEGLRLDQEPDGTSILTGPVADQPALYGLLRRFRDLNLRLISVIRLEPQQESPSEINRTQEGCQ</sequence>
<protein>
    <submittedName>
        <fullName evidence="1">Uncharacterized protein</fullName>
    </submittedName>
</protein>
<comment type="caution">
    <text evidence="1">The sequence shown here is derived from an EMBL/GenBank/DDBJ whole genome shotgun (WGS) entry which is preliminary data.</text>
</comment>
<name>A0ABV2EXX8_9BACL</name>
<evidence type="ECO:0000313" key="1">
    <source>
        <dbReference type="EMBL" id="MET3544473.1"/>
    </source>
</evidence>
<keyword evidence="2" id="KW-1185">Reference proteome</keyword>
<dbReference type="Proteomes" id="UP001549098">
    <property type="component" value="Unassembled WGS sequence"/>
</dbReference>
<evidence type="ECO:0000313" key="2">
    <source>
        <dbReference type="Proteomes" id="UP001549098"/>
    </source>
</evidence>
<proteinExistence type="predicted"/>
<accession>A0ABV2EXX8</accession>
<organism evidence="1 2">
    <name type="scientific">Paenibacillus favisporus</name>
    <dbReference type="NCBI Taxonomy" id="221028"/>
    <lineage>
        <taxon>Bacteria</taxon>
        <taxon>Bacillati</taxon>
        <taxon>Bacillota</taxon>
        <taxon>Bacilli</taxon>
        <taxon>Bacillales</taxon>
        <taxon>Paenibacillaceae</taxon>
        <taxon>Paenibacillus</taxon>
    </lineage>
</organism>
<gene>
    <name evidence="1" type="ORF">ABID47_001067</name>
</gene>
<dbReference type="EMBL" id="JBEPLV010000001">
    <property type="protein sequence ID" value="MET3544473.1"/>
    <property type="molecule type" value="Genomic_DNA"/>
</dbReference>
<dbReference type="RefSeq" id="WP_354495172.1">
    <property type="nucleotide sequence ID" value="NZ_JBEPLV010000001.1"/>
</dbReference>